<evidence type="ECO:0000313" key="3">
    <source>
        <dbReference type="Proteomes" id="UP001498398"/>
    </source>
</evidence>
<organism evidence="2 3">
    <name type="scientific">Marasmiellus scandens</name>
    <dbReference type="NCBI Taxonomy" id="2682957"/>
    <lineage>
        <taxon>Eukaryota</taxon>
        <taxon>Fungi</taxon>
        <taxon>Dikarya</taxon>
        <taxon>Basidiomycota</taxon>
        <taxon>Agaricomycotina</taxon>
        <taxon>Agaricomycetes</taxon>
        <taxon>Agaricomycetidae</taxon>
        <taxon>Agaricales</taxon>
        <taxon>Marasmiineae</taxon>
        <taxon>Omphalotaceae</taxon>
        <taxon>Marasmiellus</taxon>
    </lineage>
</organism>
<protein>
    <submittedName>
        <fullName evidence="2">Uncharacterized protein</fullName>
    </submittedName>
</protein>
<accession>A0ABR1IIJ6</accession>
<sequence length="138" mass="15322">MESLPSKEFSKGNSATPTEEATIKQIKRLSIYLQNDHLGALKGEAEMIQEALQIERTELRMEHSVETAAALLESIQQDANHKITTMKQILSSQGKEDYFASIQLQSAIQAELVRQAEMHLLLPEMTSAVVLEVSDGLV</sequence>
<proteinExistence type="predicted"/>
<dbReference type="Proteomes" id="UP001498398">
    <property type="component" value="Unassembled WGS sequence"/>
</dbReference>
<comment type="caution">
    <text evidence="2">The sequence shown here is derived from an EMBL/GenBank/DDBJ whole genome shotgun (WGS) entry which is preliminary data.</text>
</comment>
<reference evidence="2 3" key="1">
    <citation type="submission" date="2024-01" db="EMBL/GenBank/DDBJ databases">
        <title>A draft genome for the cacao thread blight pathogen Marasmiellus scandens.</title>
        <authorList>
            <person name="Baruah I.K."/>
            <person name="Leung J."/>
            <person name="Bukari Y."/>
            <person name="Amoako-Attah I."/>
            <person name="Meinhardt L.W."/>
            <person name="Bailey B.A."/>
            <person name="Cohen S.P."/>
        </authorList>
    </citation>
    <scope>NUCLEOTIDE SEQUENCE [LARGE SCALE GENOMIC DNA]</scope>
    <source>
        <strain evidence="2 3">GH-19</strain>
    </source>
</reference>
<keyword evidence="3" id="KW-1185">Reference proteome</keyword>
<evidence type="ECO:0000313" key="2">
    <source>
        <dbReference type="EMBL" id="KAK7433612.1"/>
    </source>
</evidence>
<gene>
    <name evidence="2" type="ORF">VKT23_020689</name>
</gene>
<feature type="region of interest" description="Disordered" evidence="1">
    <location>
        <begin position="1"/>
        <end position="20"/>
    </location>
</feature>
<evidence type="ECO:0000256" key="1">
    <source>
        <dbReference type="SAM" id="MobiDB-lite"/>
    </source>
</evidence>
<dbReference type="EMBL" id="JBANRG010000148">
    <property type="protein sequence ID" value="KAK7433612.1"/>
    <property type="molecule type" value="Genomic_DNA"/>
</dbReference>
<name>A0ABR1IIJ6_9AGAR</name>